<dbReference type="PROSITE" id="PS51192">
    <property type="entry name" value="HELICASE_ATP_BIND_1"/>
    <property type="match status" value="1"/>
</dbReference>
<dbReference type="GO" id="GO:0006281">
    <property type="term" value="P:DNA repair"/>
    <property type="evidence" value="ECO:0007669"/>
    <property type="project" value="TreeGrafter"/>
</dbReference>
<dbReference type="RefSeq" id="WP_168721115.1">
    <property type="nucleotide sequence ID" value="NZ_JAAXPN010000001.1"/>
</dbReference>
<dbReference type="GO" id="GO:0003676">
    <property type="term" value="F:nucleic acid binding"/>
    <property type="evidence" value="ECO:0007669"/>
    <property type="project" value="InterPro"/>
</dbReference>
<evidence type="ECO:0000256" key="1">
    <source>
        <dbReference type="ARBA" id="ARBA00022741"/>
    </source>
</evidence>
<feature type="domain" description="Helicase C-terminal" evidence="6">
    <location>
        <begin position="225"/>
        <end position="381"/>
    </location>
</feature>
<sequence>MSTFDNRLHAYLKRYYNFNTFRPGQAEVLTALLERREDVLAVLPTGTGKSLIYELAGRYLGGLTVIVSPLLSLMQDQVARLNAHGIRRTVALNSMQHPRTKFFILQNLAKFDYVFIAPETLTQNSVLEALAQQKINLLVVDEAHSIAQWGPDFRPDYLEIGRAYQLFAQPRLLLLTATASAQVRTEIQRQFKLPKPMTQVVYSVNRPNIHLRTEKIANEQEKHARLLELVRELPGAGIIYLSSKKQANQLRTDLQQKTARKVATYHGDIENEQRFAIQQQFMHNQLDVIVATSAFGMGIDKADVRWVIHYHLAGDLESYLQEIGRAGRDQQPAIAILLYTETDDYLVNNLLISGIPDDLTIKHFYLQTPHYPFDRQQLRLLQYYASQGLDEKAVTELFRRRLLVKRLALQQMVQYIEITTDKRNYLLRVFGEEQLVGVAAQNWSTQAETLDIASLALPTTKVMPNIGNIDWQKRIKKLFNQ</sequence>
<comment type="caution">
    <text evidence="7">The sequence shown here is derived from an EMBL/GenBank/DDBJ whole genome shotgun (WGS) entry which is preliminary data.</text>
</comment>
<accession>A0A7X6S1V6</accession>
<dbReference type="GO" id="GO:0009378">
    <property type="term" value="F:four-way junction helicase activity"/>
    <property type="evidence" value="ECO:0007669"/>
    <property type="project" value="TreeGrafter"/>
</dbReference>
<dbReference type="SMART" id="SM00490">
    <property type="entry name" value="HELICc"/>
    <property type="match status" value="1"/>
</dbReference>
<dbReference type="InterPro" id="IPR001650">
    <property type="entry name" value="Helicase_C-like"/>
</dbReference>
<dbReference type="Proteomes" id="UP000549765">
    <property type="component" value="Unassembled WGS sequence"/>
</dbReference>
<dbReference type="GO" id="GO:0005524">
    <property type="term" value="F:ATP binding"/>
    <property type="evidence" value="ECO:0007669"/>
    <property type="project" value="UniProtKB-KW"/>
</dbReference>
<protein>
    <submittedName>
        <fullName evidence="7">ATP-dependent DNA helicase RecQ</fullName>
    </submittedName>
</protein>
<dbReference type="SUPFAM" id="SSF52540">
    <property type="entry name" value="P-loop containing nucleoside triphosphate hydrolases"/>
    <property type="match status" value="1"/>
</dbReference>
<dbReference type="Gene3D" id="3.40.50.300">
    <property type="entry name" value="P-loop containing nucleotide triphosphate hydrolases"/>
    <property type="match status" value="2"/>
</dbReference>
<dbReference type="GO" id="GO:0016787">
    <property type="term" value="F:hydrolase activity"/>
    <property type="evidence" value="ECO:0007669"/>
    <property type="project" value="UniProtKB-KW"/>
</dbReference>
<gene>
    <name evidence="7" type="ORF">HF964_00590</name>
</gene>
<dbReference type="CDD" id="cd17920">
    <property type="entry name" value="DEXHc_RecQ"/>
    <property type="match status" value="1"/>
</dbReference>
<dbReference type="GO" id="GO:0005737">
    <property type="term" value="C:cytoplasm"/>
    <property type="evidence" value="ECO:0007669"/>
    <property type="project" value="TreeGrafter"/>
</dbReference>
<dbReference type="AlphaFoldDB" id="A0A7X6S1V6"/>
<dbReference type="EMBL" id="JAAXPN010000001">
    <property type="protein sequence ID" value="NKZ23315.1"/>
    <property type="molecule type" value="Genomic_DNA"/>
</dbReference>
<dbReference type="InterPro" id="IPR014001">
    <property type="entry name" value="Helicase_ATP-bd"/>
</dbReference>
<feature type="domain" description="Helicase ATP-binding" evidence="5">
    <location>
        <begin position="30"/>
        <end position="197"/>
    </location>
</feature>
<dbReference type="GO" id="GO:0030894">
    <property type="term" value="C:replisome"/>
    <property type="evidence" value="ECO:0007669"/>
    <property type="project" value="TreeGrafter"/>
</dbReference>
<keyword evidence="4" id="KW-0067">ATP-binding</keyword>
<dbReference type="GO" id="GO:0043138">
    <property type="term" value="F:3'-5' DNA helicase activity"/>
    <property type="evidence" value="ECO:0007669"/>
    <property type="project" value="TreeGrafter"/>
</dbReference>
<evidence type="ECO:0000256" key="3">
    <source>
        <dbReference type="ARBA" id="ARBA00022806"/>
    </source>
</evidence>
<name>A0A7X6S1V6_9LACO</name>
<dbReference type="InterPro" id="IPR004589">
    <property type="entry name" value="DNA_helicase_ATP-dep_RecQ"/>
</dbReference>
<keyword evidence="1" id="KW-0547">Nucleotide-binding</keyword>
<dbReference type="Pfam" id="PF00271">
    <property type="entry name" value="Helicase_C"/>
    <property type="match status" value="1"/>
</dbReference>
<evidence type="ECO:0000256" key="4">
    <source>
        <dbReference type="ARBA" id="ARBA00022840"/>
    </source>
</evidence>
<evidence type="ECO:0000256" key="2">
    <source>
        <dbReference type="ARBA" id="ARBA00022801"/>
    </source>
</evidence>
<keyword evidence="2" id="KW-0378">Hydrolase</keyword>
<reference evidence="7 8" key="1">
    <citation type="submission" date="2020-04" db="EMBL/GenBank/DDBJ databases">
        <title>MicrobeNet Type strains.</title>
        <authorList>
            <person name="Nicholson A.C."/>
        </authorList>
    </citation>
    <scope>NUCLEOTIDE SEQUENCE [LARGE SCALE GENOMIC DNA]</scope>
    <source>
        <strain evidence="7 8">CCUG 61472</strain>
    </source>
</reference>
<dbReference type="GO" id="GO:0006310">
    <property type="term" value="P:DNA recombination"/>
    <property type="evidence" value="ECO:0007669"/>
    <property type="project" value="InterPro"/>
</dbReference>
<dbReference type="SMART" id="SM00487">
    <property type="entry name" value="DEXDc"/>
    <property type="match status" value="1"/>
</dbReference>
<keyword evidence="8" id="KW-1185">Reference proteome</keyword>
<evidence type="ECO:0000259" key="5">
    <source>
        <dbReference type="PROSITE" id="PS51192"/>
    </source>
</evidence>
<keyword evidence="3 7" id="KW-0347">Helicase</keyword>
<evidence type="ECO:0000259" key="6">
    <source>
        <dbReference type="PROSITE" id="PS51194"/>
    </source>
</evidence>
<dbReference type="NCBIfam" id="TIGR00614">
    <property type="entry name" value="recQ_fam"/>
    <property type="match status" value="1"/>
</dbReference>
<dbReference type="Pfam" id="PF00270">
    <property type="entry name" value="DEAD"/>
    <property type="match status" value="1"/>
</dbReference>
<evidence type="ECO:0000313" key="7">
    <source>
        <dbReference type="EMBL" id="NKZ23315.1"/>
    </source>
</evidence>
<organism evidence="7 8">
    <name type="scientific">Periweissella fabalis</name>
    <dbReference type="NCBI Taxonomy" id="1070421"/>
    <lineage>
        <taxon>Bacteria</taxon>
        <taxon>Bacillati</taxon>
        <taxon>Bacillota</taxon>
        <taxon>Bacilli</taxon>
        <taxon>Lactobacillales</taxon>
        <taxon>Lactobacillaceae</taxon>
        <taxon>Periweissella</taxon>
    </lineage>
</organism>
<dbReference type="InterPro" id="IPR011545">
    <property type="entry name" value="DEAD/DEAH_box_helicase_dom"/>
</dbReference>
<dbReference type="InterPro" id="IPR027417">
    <property type="entry name" value="P-loop_NTPase"/>
</dbReference>
<evidence type="ECO:0000313" key="8">
    <source>
        <dbReference type="Proteomes" id="UP000549765"/>
    </source>
</evidence>
<proteinExistence type="predicted"/>
<dbReference type="PANTHER" id="PTHR13710:SF84">
    <property type="entry name" value="ATP-DEPENDENT DNA HELICASE RECS-RELATED"/>
    <property type="match status" value="1"/>
</dbReference>
<dbReference type="PROSITE" id="PS51194">
    <property type="entry name" value="HELICASE_CTER"/>
    <property type="match status" value="1"/>
</dbReference>
<dbReference type="PANTHER" id="PTHR13710">
    <property type="entry name" value="DNA HELICASE RECQ FAMILY MEMBER"/>
    <property type="match status" value="1"/>
</dbReference>
<dbReference type="GO" id="GO:0043590">
    <property type="term" value="C:bacterial nucleoid"/>
    <property type="evidence" value="ECO:0007669"/>
    <property type="project" value="TreeGrafter"/>
</dbReference>